<feature type="non-terminal residue" evidence="1">
    <location>
        <position position="151"/>
    </location>
</feature>
<name>A0A383EKC7_9ZZZZ</name>
<sequence>MKHYCLHLTSNLSQFRVYDFTGENCTNNFKANFGELSKYIQADAKVFLFLPSNLIHSFVAVKRESESLQQFEARFIAEHDDCIINNISDNDFFFSQEKNLAVIVGKSLLGQFNNELNQLGCSVAIHAEHHLIHQHAAESILTIEERLVFAF</sequence>
<gene>
    <name evidence="1" type="ORF">METZ01_LOCUS510055</name>
</gene>
<evidence type="ECO:0000313" key="1">
    <source>
        <dbReference type="EMBL" id="SVE57201.1"/>
    </source>
</evidence>
<accession>A0A383EKC7</accession>
<proteinExistence type="predicted"/>
<dbReference type="EMBL" id="UINC01226632">
    <property type="protein sequence ID" value="SVE57201.1"/>
    <property type="molecule type" value="Genomic_DNA"/>
</dbReference>
<dbReference type="AlphaFoldDB" id="A0A383EKC7"/>
<reference evidence="1" key="1">
    <citation type="submission" date="2018-05" db="EMBL/GenBank/DDBJ databases">
        <authorList>
            <person name="Lanie J.A."/>
            <person name="Ng W.-L."/>
            <person name="Kazmierczak K.M."/>
            <person name="Andrzejewski T.M."/>
            <person name="Davidsen T.M."/>
            <person name="Wayne K.J."/>
            <person name="Tettelin H."/>
            <person name="Glass J.I."/>
            <person name="Rusch D."/>
            <person name="Podicherti R."/>
            <person name="Tsui H.-C.T."/>
            <person name="Winkler M.E."/>
        </authorList>
    </citation>
    <scope>NUCLEOTIDE SEQUENCE</scope>
</reference>
<organism evidence="1">
    <name type="scientific">marine metagenome</name>
    <dbReference type="NCBI Taxonomy" id="408172"/>
    <lineage>
        <taxon>unclassified sequences</taxon>
        <taxon>metagenomes</taxon>
        <taxon>ecological metagenomes</taxon>
    </lineage>
</organism>
<protein>
    <submittedName>
        <fullName evidence="1">Uncharacterized protein</fullName>
    </submittedName>
</protein>